<evidence type="ECO:0000313" key="2">
    <source>
        <dbReference type="EMBL" id="TDD07970.1"/>
    </source>
</evidence>
<sequence length="359" mass="40075">MLAVRIGPEEDPDPRPTVRPAAGLPALPAKRAPRLDYAVLYDPKTIREPAAAHHPWRVGSSSGKEWRIEDALGFVPKDGEQAVSPLAISDDGRHLAYVRRSDHALVVRDLASGATGPVPTSVYRPGDSSWDVELAFHGKGELLFVWNADRGRELIDLSSKRRLRVSAQFASDLLDARADGGRVIVVTDWGEELRVRENWKSPFTVAHREGDAEDGTKPVVLGDEAVSVVRLGDAGKLRYRLKRVDLRRSVPRVTFADLALPYDLETVQAVRPLGRDSVLLRAERSRTWPDHGYPPGPCDWEEFYVVNLKAGAIKWADYRAAEIWGTEGKHVKRQAYARDFVPEPIAERPVPARDRERCL</sequence>
<evidence type="ECO:0000313" key="3">
    <source>
        <dbReference type="Proteomes" id="UP000295258"/>
    </source>
</evidence>
<dbReference type="SUPFAM" id="SSF82171">
    <property type="entry name" value="DPP6 N-terminal domain-like"/>
    <property type="match status" value="1"/>
</dbReference>
<dbReference type="EMBL" id="SMKO01000023">
    <property type="protein sequence ID" value="TDD07970.1"/>
    <property type="molecule type" value="Genomic_DNA"/>
</dbReference>
<organism evidence="2 3">
    <name type="scientific">Nonomuraea deserti</name>
    <dbReference type="NCBI Taxonomy" id="1848322"/>
    <lineage>
        <taxon>Bacteria</taxon>
        <taxon>Bacillati</taxon>
        <taxon>Actinomycetota</taxon>
        <taxon>Actinomycetes</taxon>
        <taxon>Streptosporangiales</taxon>
        <taxon>Streptosporangiaceae</taxon>
        <taxon>Nonomuraea</taxon>
    </lineage>
</organism>
<proteinExistence type="predicted"/>
<dbReference type="AlphaFoldDB" id="A0A4R4W4H8"/>
<dbReference type="Proteomes" id="UP000295258">
    <property type="component" value="Unassembled WGS sequence"/>
</dbReference>
<name>A0A4R4W4H8_9ACTN</name>
<gene>
    <name evidence="2" type="ORF">E1292_12530</name>
</gene>
<protein>
    <recommendedName>
        <fullName evidence="4">WD40 repeat domain-containing protein</fullName>
    </recommendedName>
</protein>
<evidence type="ECO:0000256" key="1">
    <source>
        <dbReference type="SAM" id="MobiDB-lite"/>
    </source>
</evidence>
<comment type="caution">
    <text evidence="2">The sequence shown here is derived from an EMBL/GenBank/DDBJ whole genome shotgun (WGS) entry which is preliminary data.</text>
</comment>
<keyword evidence="3" id="KW-1185">Reference proteome</keyword>
<accession>A0A4R4W4H8</accession>
<feature type="region of interest" description="Disordered" evidence="1">
    <location>
        <begin position="1"/>
        <end position="25"/>
    </location>
</feature>
<reference evidence="2 3" key="1">
    <citation type="submission" date="2019-03" db="EMBL/GenBank/DDBJ databases">
        <title>Draft genome sequences of novel Actinobacteria.</title>
        <authorList>
            <person name="Sahin N."/>
            <person name="Ay H."/>
            <person name="Saygin H."/>
        </authorList>
    </citation>
    <scope>NUCLEOTIDE SEQUENCE [LARGE SCALE GENOMIC DNA]</scope>
    <source>
        <strain evidence="2 3">KC310</strain>
    </source>
</reference>
<evidence type="ECO:0008006" key="4">
    <source>
        <dbReference type="Google" id="ProtNLM"/>
    </source>
</evidence>